<keyword evidence="1" id="KW-0812">Transmembrane</keyword>
<evidence type="ECO:0000313" key="4">
    <source>
        <dbReference type="Proteomes" id="UP000827092"/>
    </source>
</evidence>
<dbReference type="Proteomes" id="UP000827092">
    <property type="component" value="Unassembled WGS sequence"/>
</dbReference>
<keyword evidence="1" id="KW-1133">Transmembrane helix</keyword>
<gene>
    <name evidence="3" type="ORF">JTE90_007936</name>
</gene>
<dbReference type="EMBL" id="JAFNEN010000074">
    <property type="protein sequence ID" value="KAG8196211.1"/>
    <property type="molecule type" value="Genomic_DNA"/>
</dbReference>
<name>A0AAV6VKX0_9ARAC</name>
<feature type="chain" id="PRO_5043978207" evidence="2">
    <location>
        <begin position="22"/>
        <end position="191"/>
    </location>
</feature>
<dbReference type="AlphaFoldDB" id="A0AAV6VKX0"/>
<feature type="transmembrane region" description="Helical" evidence="1">
    <location>
        <begin position="76"/>
        <end position="104"/>
    </location>
</feature>
<feature type="signal peptide" evidence="2">
    <location>
        <begin position="1"/>
        <end position="21"/>
    </location>
</feature>
<proteinExistence type="predicted"/>
<sequence length="191" mass="20878">MSLRILVTILLVGGTMTIGHARREVIRRTDWESANNGWLPPMPMAMPPKILLVKSNDEQSAGDSGKEDKLSSLLPIIMTLGPIILMAIVTPIFMSLFSGMMGFMKSMMSMKTMMPMTMTMNQDKIIPAISVLPPNENCGGQTNCGQSAILIQHIRARQQKEAVADIWARLDEFAAMNATGLSGALTQSVRL</sequence>
<keyword evidence="1" id="KW-0472">Membrane</keyword>
<keyword evidence="2" id="KW-0732">Signal</keyword>
<evidence type="ECO:0000256" key="2">
    <source>
        <dbReference type="SAM" id="SignalP"/>
    </source>
</evidence>
<protein>
    <submittedName>
        <fullName evidence="3">Uncharacterized protein</fullName>
    </submittedName>
</protein>
<organism evidence="3 4">
    <name type="scientific">Oedothorax gibbosus</name>
    <dbReference type="NCBI Taxonomy" id="931172"/>
    <lineage>
        <taxon>Eukaryota</taxon>
        <taxon>Metazoa</taxon>
        <taxon>Ecdysozoa</taxon>
        <taxon>Arthropoda</taxon>
        <taxon>Chelicerata</taxon>
        <taxon>Arachnida</taxon>
        <taxon>Araneae</taxon>
        <taxon>Araneomorphae</taxon>
        <taxon>Entelegynae</taxon>
        <taxon>Araneoidea</taxon>
        <taxon>Linyphiidae</taxon>
        <taxon>Erigoninae</taxon>
        <taxon>Oedothorax</taxon>
    </lineage>
</organism>
<reference evidence="3 4" key="1">
    <citation type="journal article" date="2022" name="Nat. Ecol. Evol.">
        <title>A masculinizing supergene underlies an exaggerated male reproductive morph in a spider.</title>
        <authorList>
            <person name="Hendrickx F."/>
            <person name="De Corte Z."/>
            <person name="Sonet G."/>
            <person name="Van Belleghem S.M."/>
            <person name="Kostlbacher S."/>
            <person name="Vangestel C."/>
        </authorList>
    </citation>
    <scope>NUCLEOTIDE SEQUENCE [LARGE SCALE GENOMIC DNA]</scope>
    <source>
        <strain evidence="3">W744_W776</strain>
    </source>
</reference>
<evidence type="ECO:0000313" key="3">
    <source>
        <dbReference type="EMBL" id="KAG8196211.1"/>
    </source>
</evidence>
<keyword evidence="4" id="KW-1185">Reference proteome</keyword>
<comment type="caution">
    <text evidence="3">The sequence shown here is derived from an EMBL/GenBank/DDBJ whole genome shotgun (WGS) entry which is preliminary data.</text>
</comment>
<accession>A0AAV6VKX0</accession>
<evidence type="ECO:0000256" key="1">
    <source>
        <dbReference type="SAM" id="Phobius"/>
    </source>
</evidence>